<dbReference type="Gene3D" id="3.40.50.720">
    <property type="entry name" value="NAD(P)-binding Rossmann-like Domain"/>
    <property type="match status" value="1"/>
</dbReference>
<dbReference type="InterPro" id="IPR023393">
    <property type="entry name" value="START-like_dom_sf"/>
</dbReference>
<dbReference type="CDD" id="cd07820">
    <property type="entry name" value="SRPBCC_3"/>
    <property type="match status" value="1"/>
</dbReference>
<dbReference type="PANTHER" id="PTHR11092:SF0">
    <property type="entry name" value="EPIMERASE FAMILY PROTEIN SDR39U1"/>
    <property type="match status" value="1"/>
</dbReference>
<dbReference type="Pfam" id="PF08338">
    <property type="entry name" value="DUF1731"/>
    <property type="match status" value="1"/>
</dbReference>
<reference evidence="5" key="1">
    <citation type="submission" date="2015-06" db="EMBL/GenBank/DDBJ databases">
        <title>Complete genome sequence and metabolic analysis of phthalate degradation pathway in Gordonia sp. QH-11.</title>
        <authorList>
            <person name="Jin D."/>
            <person name="Kong X."/>
            <person name="Bai Z."/>
        </authorList>
    </citation>
    <scope>NUCLEOTIDE SEQUENCE [LARGE SCALE GENOMIC DNA]</scope>
    <source>
        <strain evidence="5">QH-11</strain>
    </source>
</reference>
<evidence type="ECO:0000259" key="3">
    <source>
        <dbReference type="Pfam" id="PF08338"/>
    </source>
</evidence>
<gene>
    <name evidence="4" type="ORF">ACH46_16205</name>
</gene>
<comment type="similarity">
    <text evidence="1">Belongs to the NAD(P)-dependent epimerase/dehydratase family. SDR39U1 subfamily.</text>
</comment>
<dbReference type="Proteomes" id="UP000063789">
    <property type="component" value="Chromosome"/>
</dbReference>
<reference evidence="4 5" key="2">
    <citation type="journal article" date="2017" name="Int. J. Syst. Evol. Microbiol.">
        <title>Gordonia phthalatica sp. nov., a di-n-butyl phthalate-degrading bacterium isolated from activated sludge.</title>
        <authorList>
            <person name="Jin D."/>
            <person name="Kong X."/>
            <person name="Jia M."/>
            <person name="Yu X."/>
            <person name="Wang X."/>
            <person name="Zhuang X."/>
            <person name="Deng Y."/>
            <person name="Bai Z."/>
        </authorList>
    </citation>
    <scope>NUCLEOTIDE SEQUENCE [LARGE SCALE GENOMIC DNA]</scope>
    <source>
        <strain evidence="4 5">QH-11</strain>
    </source>
</reference>
<evidence type="ECO:0000259" key="2">
    <source>
        <dbReference type="Pfam" id="PF01370"/>
    </source>
</evidence>
<proteinExistence type="inferred from homology"/>
<dbReference type="AlphaFoldDB" id="A0A0N9NIM7"/>
<protein>
    <submittedName>
        <fullName evidence="4">Nucleoside-diphosphate sugar epimerase</fullName>
    </submittedName>
</protein>
<dbReference type="STRING" id="1136941.ACH46_16205"/>
<dbReference type="InterPro" id="IPR010099">
    <property type="entry name" value="SDR39U1"/>
</dbReference>
<accession>A0A0N9NIM7</accession>
<dbReference type="OrthoDB" id="9801773at2"/>
<dbReference type="NCBIfam" id="TIGR01777">
    <property type="entry name" value="yfcH"/>
    <property type="match status" value="1"/>
</dbReference>
<dbReference type="Pfam" id="PF01370">
    <property type="entry name" value="Epimerase"/>
    <property type="match status" value="1"/>
</dbReference>
<evidence type="ECO:0000256" key="1">
    <source>
        <dbReference type="ARBA" id="ARBA00009353"/>
    </source>
</evidence>
<organism evidence="4 5">
    <name type="scientific">Gordonia phthalatica</name>
    <dbReference type="NCBI Taxonomy" id="1136941"/>
    <lineage>
        <taxon>Bacteria</taxon>
        <taxon>Bacillati</taxon>
        <taxon>Actinomycetota</taxon>
        <taxon>Actinomycetes</taxon>
        <taxon>Mycobacteriales</taxon>
        <taxon>Gordoniaceae</taxon>
        <taxon>Gordonia</taxon>
    </lineage>
</organism>
<evidence type="ECO:0000313" key="5">
    <source>
        <dbReference type="Proteomes" id="UP000063789"/>
    </source>
</evidence>
<dbReference type="PANTHER" id="PTHR11092">
    <property type="entry name" value="SUGAR NUCLEOTIDE EPIMERASE RELATED"/>
    <property type="match status" value="1"/>
</dbReference>
<sequence length="451" mass="48653">MSFEHTALLDAPIDEVFAWHERQGALLRLLPPWQPMRAVREASSIADGHAILGLPGGLRWRAQHLVDEYDPPHRFVDERISDGIATLPALLSGPWRHEHEFAEESATTTRLTDRVHTAVPATLLRPTFRYRHRQLADDLASHTSARAAGLAPSVVAVSGASGMVGSQLCAFLTTGGHRVIRLVRHDPRSRDERRWDPDAPAADLLDGVDAVIHLAGAPIAGRFTDRHRAAVRDSRVGPTRRLADAAAGATDGPTVFISASAIGFYGHERPDETLDESAASGDDFLADVVRSWEEATAPAAQGGLRTVQVRTGIVQSPRGGTLQIQRPLFTAGLGGRLGSGKQVLSWIDLDDLVDVYHRALYDAELSGPVNATAPEPVAGTEYAKTLASVLRRPALLPTPALGPRLILGDQGARELALADQRAVPAALAARGHRFRRGSLEACLRHQLGRMH</sequence>
<dbReference type="SUPFAM" id="SSF55961">
    <property type="entry name" value="Bet v1-like"/>
    <property type="match status" value="1"/>
</dbReference>
<feature type="domain" description="DUF1731" evidence="3">
    <location>
        <begin position="398"/>
        <end position="445"/>
    </location>
</feature>
<dbReference type="PATRIC" id="fig|1136941.3.peg.3314"/>
<dbReference type="InterPro" id="IPR036291">
    <property type="entry name" value="NAD(P)-bd_dom_sf"/>
</dbReference>
<dbReference type="Gene3D" id="3.30.530.20">
    <property type="match status" value="1"/>
</dbReference>
<dbReference type="RefSeq" id="WP_062393832.1">
    <property type="nucleotide sequence ID" value="NZ_CP011853.1"/>
</dbReference>
<dbReference type="InterPro" id="IPR013549">
    <property type="entry name" value="DUF1731"/>
</dbReference>
<dbReference type="SUPFAM" id="SSF51735">
    <property type="entry name" value="NAD(P)-binding Rossmann-fold domains"/>
    <property type="match status" value="1"/>
</dbReference>
<name>A0A0N9NIM7_9ACTN</name>
<dbReference type="InterPro" id="IPR001509">
    <property type="entry name" value="Epimerase_deHydtase"/>
</dbReference>
<evidence type="ECO:0000313" key="4">
    <source>
        <dbReference type="EMBL" id="ALG85741.1"/>
    </source>
</evidence>
<feature type="domain" description="NAD-dependent epimerase/dehydratase" evidence="2">
    <location>
        <begin position="156"/>
        <end position="362"/>
    </location>
</feature>
<dbReference type="KEGG" id="goq:ACH46_16205"/>
<keyword evidence="5" id="KW-1185">Reference proteome</keyword>
<dbReference type="EMBL" id="CP011853">
    <property type="protein sequence ID" value="ALG85741.1"/>
    <property type="molecule type" value="Genomic_DNA"/>
</dbReference>